<accession>A0A176VKA3</accession>
<proteinExistence type="predicted"/>
<protein>
    <submittedName>
        <fullName evidence="2">Uncharacterized protein</fullName>
    </submittedName>
</protein>
<reference evidence="2" key="1">
    <citation type="submission" date="2016-03" db="EMBL/GenBank/DDBJ databases">
        <title>Mechanisms controlling the formation of the plant cell surface in tip-growing cells are functionally conserved among land plants.</title>
        <authorList>
            <person name="Honkanen S."/>
            <person name="Jones V.A."/>
            <person name="Morieri G."/>
            <person name="Champion C."/>
            <person name="Hetherington A.J."/>
            <person name="Kelly S."/>
            <person name="Saint-Marcoux D."/>
            <person name="Proust H."/>
            <person name="Prescott H."/>
            <person name="Dolan L."/>
        </authorList>
    </citation>
    <scope>NUCLEOTIDE SEQUENCE [LARGE SCALE GENOMIC DNA]</scope>
    <source>
        <tissue evidence="2">Whole gametophyte</tissue>
    </source>
</reference>
<gene>
    <name evidence="2" type="ORF">AXG93_868s1590</name>
</gene>
<evidence type="ECO:0000313" key="2">
    <source>
        <dbReference type="EMBL" id="OAE21320.1"/>
    </source>
</evidence>
<keyword evidence="3" id="KW-1185">Reference proteome</keyword>
<evidence type="ECO:0000256" key="1">
    <source>
        <dbReference type="SAM" id="Coils"/>
    </source>
</evidence>
<organism evidence="2 3">
    <name type="scientific">Marchantia polymorpha subsp. ruderalis</name>
    <dbReference type="NCBI Taxonomy" id="1480154"/>
    <lineage>
        <taxon>Eukaryota</taxon>
        <taxon>Viridiplantae</taxon>
        <taxon>Streptophyta</taxon>
        <taxon>Embryophyta</taxon>
        <taxon>Marchantiophyta</taxon>
        <taxon>Marchantiopsida</taxon>
        <taxon>Marchantiidae</taxon>
        <taxon>Marchantiales</taxon>
        <taxon>Marchantiaceae</taxon>
        <taxon>Marchantia</taxon>
    </lineage>
</organism>
<name>A0A176VKA3_MARPO</name>
<dbReference type="AlphaFoldDB" id="A0A176VKA3"/>
<dbReference type="EMBL" id="LVLJ01003476">
    <property type="protein sequence ID" value="OAE21320.1"/>
    <property type="molecule type" value="Genomic_DNA"/>
</dbReference>
<keyword evidence="1" id="KW-0175">Coiled coil</keyword>
<feature type="coiled-coil region" evidence="1">
    <location>
        <begin position="6"/>
        <end position="121"/>
    </location>
</feature>
<evidence type="ECO:0000313" key="3">
    <source>
        <dbReference type="Proteomes" id="UP000077202"/>
    </source>
</evidence>
<sequence length="155" mass="17730">MTLYLLTRLENSREAYNEAIKRSERLIITAEKRENKHIEELATLEARRAEEVCIAKELRGKIAEAKTAEEDLRRKVLEIEDKCEAEFRSAEELSGSPTEGVRKHEKELANWAKKLTDCESARTSEVECKLKVRDVAIANGEVAEVRFARAAVDER</sequence>
<dbReference type="Proteomes" id="UP000077202">
    <property type="component" value="Unassembled WGS sequence"/>
</dbReference>
<comment type="caution">
    <text evidence="2">The sequence shown here is derived from an EMBL/GenBank/DDBJ whole genome shotgun (WGS) entry which is preliminary data.</text>
</comment>